<dbReference type="Gene3D" id="1.20.5.110">
    <property type="match status" value="1"/>
</dbReference>
<dbReference type="HAMAP" id="MF_02066">
    <property type="entry name" value="CpoB"/>
    <property type="match status" value="1"/>
</dbReference>
<evidence type="ECO:0000256" key="1">
    <source>
        <dbReference type="HAMAP-Rule" id="MF_02066"/>
    </source>
</evidence>
<dbReference type="InterPro" id="IPR011990">
    <property type="entry name" value="TPR-like_helical_dom_sf"/>
</dbReference>
<comment type="similarity">
    <text evidence="1">Belongs to the CpoB family.</text>
</comment>
<dbReference type="EMBL" id="DRCV01000232">
    <property type="protein sequence ID" value="HDK38409.1"/>
    <property type="molecule type" value="Genomic_DNA"/>
</dbReference>
<feature type="domain" description="YbgF trimerisation" evidence="4">
    <location>
        <begin position="42"/>
        <end position="109"/>
    </location>
</feature>
<keyword evidence="1" id="KW-0131">Cell cycle</keyword>
<dbReference type="SUPFAM" id="SSF48452">
    <property type="entry name" value="TPR-like"/>
    <property type="match status" value="1"/>
</dbReference>
<dbReference type="PROSITE" id="PS50005">
    <property type="entry name" value="TPR"/>
    <property type="match status" value="1"/>
</dbReference>
<dbReference type="Gene3D" id="1.25.40.10">
    <property type="entry name" value="Tetratricopeptide repeat domain"/>
    <property type="match status" value="1"/>
</dbReference>
<dbReference type="InterPro" id="IPR034706">
    <property type="entry name" value="CpoB"/>
</dbReference>
<feature type="region of interest" description="Disordered" evidence="3">
    <location>
        <begin position="107"/>
        <end position="150"/>
    </location>
</feature>
<keyword evidence="1" id="KW-0132">Cell division</keyword>
<keyword evidence="1" id="KW-0175">Coiled coil</keyword>
<feature type="compositionally biased region" description="Low complexity" evidence="3">
    <location>
        <begin position="125"/>
        <end position="138"/>
    </location>
</feature>
<dbReference type="GO" id="GO:0070206">
    <property type="term" value="P:protein trimerization"/>
    <property type="evidence" value="ECO:0007669"/>
    <property type="project" value="InterPro"/>
</dbReference>
<comment type="subcellular location">
    <subcellularLocation>
        <location evidence="1">Periplasm</location>
    </subcellularLocation>
</comment>
<dbReference type="GO" id="GO:0030288">
    <property type="term" value="C:outer membrane-bounded periplasmic space"/>
    <property type="evidence" value="ECO:0007669"/>
    <property type="project" value="UniProtKB-UniRule"/>
</dbReference>
<keyword evidence="2" id="KW-0802">TPR repeat</keyword>
<feature type="coiled-coil region" evidence="1">
    <location>
        <begin position="56"/>
        <end position="97"/>
    </location>
</feature>
<dbReference type="InterPro" id="IPR014162">
    <property type="entry name" value="CpoB_C"/>
</dbReference>
<evidence type="ECO:0000259" key="4">
    <source>
        <dbReference type="Pfam" id="PF16331"/>
    </source>
</evidence>
<accession>A0A831NZC7</accession>
<dbReference type="InterPro" id="IPR019734">
    <property type="entry name" value="TPR_rpt"/>
</dbReference>
<dbReference type="Pfam" id="PF13174">
    <property type="entry name" value="TPR_6"/>
    <property type="match status" value="2"/>
</dbReference>
<dbReference type="Proteomes" id="UP000885822">
    <property type="component" value="Unassembled WGS sequence"/>
</dbReference>
<dbReference type="SMART" id="SM00028">
    <property type="entry name" value="TPR"/>
    <property type="match status" value="2"/>
</dbReference>
<evidence type="ECO:0000313" key="5">
    <source>
        <dbReference type="EMBL" id="HDK38409.1"/>
    </source>
</evidence>
<keyword evidence="1" id="KW-0574">Periplasm</keyword>
<dbReference type="GO" id="GO:0043093">
    <property type="term" value="P:FtsZ-dependent cytokinesis"/>
    <property type="evidence" value="ECO:0007669"/>
    <property type="project" value="UniProtKB-UniRule"/>
</dbReference>
<protein>
    <recommendedName>
        <fullName evidence="1">Cell division coordinator CpoB</fullName>
    </recommendedName>
</protein>
<reference evidence="5" key="1">
    <citation type="journal article" date="2020" name="mSystems">
        <title>Genome- and Community-Level Interaction Insights into Carbon Utilization and Element Cycling Functions of Hydrothermarchaeota in Hydrothermal Sediment.</title>
        <authorList>
            <person name="Zhou Z."/>
            <person name="Liu Y."/>
            <person name="Xu W."/>
            <person name="Pan J."/>
            <person name="Luo Z.H."/>
            <person name="Li M."/>
        </authorList>
    </citation>
    <scope>NUCLEOTIDE SEQUENCE [LARGE SCALE GENOMIC DNA]</scope>
    <source>
        <strain evidence="5">HyVt-26</strain>
    </source>
</reference>
<gene>
    <name evidence="5" type="primary">ybgF</name>
    <name evidence="1" type="synonym">cpoB</name>
    <name evidence="5" type="ORF">ENG92_05280</name>
</gene>
<dbReference type="Pfam" id="PF16331">
    <property type="entry name" value="TolA_bind_tri"/>
    <property type="match status" value="1"/>
</dbReference>
<evidence type="ECO:0000256" key="3">
    <source>
        <dbReference type="SAM" id="MobiDB-lite"/>
    </source>
</evidence>
<dbReference type="NCBIfam" id="TIGR02795">
    <property type="entry name" value="tol_pal_ybgF"/>
    <property type="match status" value="1"/>
</dbReference>
<keyword evidence="1" id="KW-0732">Signal</keyword>
<evidence type="ECO:0000256" key="2">
    <source>
        <dbReference type="PROSITE-ProRule" id="PRU00339"/>
    </source>
</evidence>
<comment type="function">
    <text evidence="1">Mediates coordination of peptidoglycan synthesis and outer membrane constriction during cell division.</text>
</comment>
<comment type="caution">
    <text evidence="5">The sequence shown here is derived from an EMBL/GenBank/DDBJ whole genome shotgun (WGS) entry which is preliminary data.</text>
</comment>
<dbReference type="InterPro" id="IPR032519">
    <property type="entry name" value="YbgF_tri"/>
</dbReference>
<proteinExistence type="inferred from homology"/>
<organism evidence="5">
    <name type="scientific">Thiolapillus brandeum</name>
    <dbReference type="NCBI Taxonomy" id="1076588"/>
    <lineage>
        <taxon>Bacteria</taxon>
        <taxon>Pseudomonadati</taxon>
        <taxon>Pseudomonadota</taxon>
        <taxon>Gammaproteobacteria</taxon>
        <taxon>Chromatiales</taxon>
        <taxon>Sedimenticolaceae</taxon>
        <taxon>Thiolapillus</taxon>
    </lineage>
</organism>
<dbReference type="AlphaFoldDB" id="A0A831NZC7"/>
<sequence>MSVSGSLAHRKDEDMKKSRLLVVSLCTLLSYQAIAVAADQALEQRLQRLERRVGHITELMLEVQALKRTNRELQGQVEEQQHALERLRRKQRELYLDLDERLNRLQGSAVPVETASPEPQQGTKPSAAPVPESSAAAAMTPPPVGAPANPKQEQADYAAAYALLHPSKRRYKDAIAGFMAFLANYPQSELADNALYWLGESYYVTQDNKSALATFDSLLKEFPDSDKAPGALLKKGYILDAMGKREEARKMLQQVLDKYPSSSVASMAKARLKHMSKTR</sequence>
<name>A0A831NZC7_9GAMM</name>
<feature type="repeat" description="TPR" evidence="2">
    <location>
        <begin position="192"/>
        <end position="225"/>
    </location>
</feature>